<dbReference type="EMBL" id="JAJISC010000009">
    <property type="protein sequence ID" value="MCS2611001.1"/>
    <property type="molecule type" value="Genomic_DNA"/>
</dbReference>
<dbReference type="InterPro" id="IPR012347">
    <property type="entry name" value="Ferritin-like"/>
</dbReference>
<dbReference type="SUPFAM" id="SSF47240">
    <property type="entry name" value="Ferritin-like"/>
    <property type="match status" value="1"/>
</dbReference>
<comment type="caution">
    <text evidence="1">The sequence shown here is derived from an EMBL/GenBank/DDBJ whole genome shotgun (WGS) entry which is preliminary data.</text>
</comment>
<evidence type="ECO:0000313" key="1">
    <source>
        <dbReference type="EMBL" id="MCS2611001.1"/>
    </source>
</evidence>
<dbReference type="Proteomes" id="UP001165542">
    <property type="component" value="Unassembled WGS sequence"/>
</dbReference>
<protein>
    <submittedName>
        <fullName evidence="1">DUF892 family protein</fullName>
    </submittedName>
</protein>
<dbReference type="InterPro" id="IPR009078">
    <property type="entry name" value="Ferritin-like_SF"/>
</dbReference>
<gene>
    <name evidence="1" type="ORF">LLY24_16920</name>
</gene>
<name>A0ABT2EHF9_9GAMM</name>
<accession>A0ABT2EHF9</accession>
<organism evidence="1 2">
    <name type="scientific">Halomonas dongshanensis</name>
    <dbReference type="NCBI Taxonomy" id="2890835"/>
    <lineage>
        <taxon>Bacteria</taxon>
        <taxon>Pseudomonadati</taxon>
        <taxon>Pseudomonadota</taxon>
        <taxon>Gammaproteobacteria</taxon>
        <taxon>Oceanospirillales</taxon>
        <taxon>Halomonadaceae</taxon>
        <taxon>Halomonas</taxon>
    </lineage>
</organism>
<dbReference type="InterPro" id="IPR010287">
    <property type="entry name" value="DUF892_YciF-like"/>
</dbReference>
<sequence length="167" mass="19297">MMEKHLHDWFRDAHAMEQQAEKMLKAQAGRLESYPELRRRIEEHLRETQHQSERLEHCMALMNIDTSILKDIGAKASAFGQAISGVMASDEVLKGSIACYAFENFEIANYKVLIKAAQVLKQEEVARICTEILQEEQAMADWLSQHLEDTTQRFLERSESDELRSKS</sequence>
<proteinExistence type="predicted"/>
<dbReference type="Pfam" id="PF05974">
    <property type="entry name" value="DUF892"/>
    <property type="match status" value="1"/>
</dbReference>
<keyword evidence="2" id="KW-1185">Reference proteome</keyword>
<evidence type="ECO:0000313" key="2">
    <source>
        <dbReference type="Proteomes" id="UP001165542"/>
    </source>
</evidence>
<reference evidence="1" key="1">
    <citation type="submission" date="2021-11" db="EMBL/GenBank/DDBJ databases">
        <title>Halomonas sp., isolated from a coastal aquaculture zone in Dongshan Bay.</title>
        <authorList>
            <person name="Lin W."/>
        </authorList>
    </citation>
    <scope>NUCLEOTIDE SEQUENCE</scope>
    <source>
        <strain evidence="1">Yzlin-01</strain>
    </source>
</reference>
<dbReference type="Gene3D" id="1.20.1260.10">
    <property type="match status" value="1"/>
</dbReference>
<dbReference type="RefSeq" id="WP_259037493.1">
    <property type="nucleotide sequence ID" value="NZ_JAJISC010000009.1"/>
</dbReference>